<dbReference type="Pfam" id="PF17326">
    <property type="entry name" value="DUF5365"/>
    <property type="match status" value="1"/>
</dbReference>
<dbReference type="InterPro" id="IPR020355">
    <property type="entry name" value="Uncharacterised_YhcU"/>
</dbReference>
<name>A0ABZ2NJ41_9BACI</name>
<evidence type="ECO:0000313" key="1">
    <source>
        <dbReference type="EMBL" id="WXB97828.1"/>
    </source>
</evidence>
<dbReference type="EMBL" id="CP147407">
    <property type="protein sequence ID" value="WXB97828.1"/>
    <property type="molecule type" value="Genomic_DNA"/>
</dbReference>
<dbReference type="RefSeq" id="WP_035404940.1">
    <property type="nucleotide sequence ID" value="NZ_CP147407.1"/>
</dbReference>
<dbReference type="Proteomes" id="UP001377337">
    <property type="component" value="Chromosome"/>
</dbReference>
<sequence length="133" mass="15523">MKIVSASTNEQEQFIEELVEEMYKEVFPIYFSDETIVKLEKMSVLKPTEETIIYNGTLKEAFEIMSSLQTLIAVLKQADEEEKQKYAGLYDRNREILRSYGYNLPLNMSDFLTAGIERDLFSCYTRSANNYLI</sequence>
<organism evidence="1 2">
    <name type="scientific">Metabacillus sediminis</name>
    <dbReference type="NCBI Taxonomy" id="3117746"/>
    <lineage>
        <taxon>Bacteria</taxon>
        <taxon>Bacillati</taxon>
        <taxon>Bacillota</taxon>
        <taxon>Bacilli</taxon>
        <taxon>Bacillales</taxon>
        <taxon>Bacillaceae</taxon>
        <taxon>Metabacillus</taxon>
    </lineage>
</organism>
<reference evidence="1 2" key="1">
    <citation type="submission" date="2024-02" db="EMBL/GenBank/DDBJ databases">
        <title>Seven novel Bacillus-like species.</title>
        <authorList>
            <person name="Liu G."/>
        </authorList>
    </citation>
    <scope>NUCLEOTIDE SEQUENCE [LARGE SCALE GENOMIC DNA]</scope>
    <source>
        <strain evidence="1 2">FJAT-52054</strain>
    </source>
</reference>
<evidence type="ECO:0000313" key="2">
    <source>
        <dbReference type="Proteomes" id="UP001377337"/>
    </source>
</evidence>
<protein>
    <submittedName>
        <fullName evidence="1">DUF5365 family protein</fullName>
    </submittedName>
</protein>
<keyword evidence="2" id="KW-1185">Reference proteome</keyword>
<gene>
    <name evidence="1" type="ORF">WCV65_04950</name>
</gene>
<proteinExistence type="predicted"/>
<accession>A0ABZ2NJ41</accession>